<evidence type="ECO:0000313" key="4">
    <source>
        <dbReference type="Proteomes" id="UP000807504"/>
    </source>
</evidence>
<feature type="compositionally biased region" description="Basic and acidic residues" evidence="1">
    <location>
        <begin position="1"/>
        <end position="12"/>
    </location>
</feature>
<keyword evidence="4" id="KW-1185">Reference proteome</keyword>
<reference evidence="3" key="1">
    <citation type="journal article" date="2020" name="bioRxiv">
        <title>Chromosome-level reference genome of the European wasp spider Argiope bruennichi: a resource for studies on range expansion and evolutionary adaptation.</title>
        <authorList>
            <person name="Sheffer M.M."/>
            <person name="Hoppe A."/>
            <person name="Krehenwinkel H."/>
            <person name="Uhl G."/>
            <person name="Kuss A.W."/>
            <person name="Jensen L."/>
            <person name="Jensen C."/>
            <person name="Gillespie R.G."/>
            <person name="Hoff K.J."/>
            <person name="Prost S."/>
        </authorList>
    </citation>
    <scope>NUCLEOTIDE SEQUENCE</scope>
</reference>
<name>A0A8T0ECW4_ARGBR</name>
<keyword evidence="2" id="KW-0472">Membrane</keyword>
<evidence type="ECO:0000313" key="3">
    <source>
        <dbReference type="EMBL" id="KAF8770856.1"/>
    </source>
</evidence>
<protein>
    <submittedName>
        <fullName evidence="3">Uncharacterized protein</fullName>
    </submittedName>
</protein>
<feature type="region of interest" description="Disordered" evidence="1">
    <location>
        <begin position="1"/>
        <end position="57"/>
    </location>
</feature>
<reference evidence="3" key="2">
    <citation type="submission" date="2020-06" db="EMBL/GenBank/DDBJ databases">
        <authorList>
            <person name="Sheffer M."/>
        </authorList>
    </citation>
    <scope>NUCLEOTIDE SEQUENCE</scope>
</reference>
<feature type="compositionally biased region" description="Acidic residues" evidence="1">
    <location>
        <begin position="13"/>
        <end position="26"/>
    </location>
</feature>
<gene>
    <name evidence="3" type="ORF">HNY73_018339</name>
</gene>
<feature type="transmembrane region" description="Helical" evidence="2">
    <location>
        <begin position="148"/>
        <end position="176"/>
    </location>
</feature>
<sequence>MEEESTESKLDNLENDEDDSWEDLTGEFERVESCNTSDNSTKEYDKNTEAEEKENGALQKLPSFEVLAEFPKPDFLKLKENIFTQQQTTFAFRNMTTSGCSLLGVKRRIHKKANLLTNSHNVREKKTTITMKKKCSKKKYKKVKGRDFIASTSGLVLALFATNVFTFVLGCSLGWWSRDAIPTLAVYEFHLDPSLM</sequence>
<accession>A0A8T0ECW4</accession>
<keyword evidence="2" id="KW-0812">Transmembrane</keyword>
<keyword evidence="2" id="KW-1133">Transmembrane helix</keyword>
<proteinExistence type="predicted"/>
<dbReference type="EMBL" id="JABXBU010002228">
    <property type="protein sequence ID" value="KAF8770856.1"/>
    <property type="molecule type" value="Genomic_DNA"/>
</dbReference>
<organism evidence="3 4">
    <name type="scientific">Argiope bruennichi</name>
    <name type="common">Wasp spider</name>
    <name type="synonym">Aranea bruennichi</name>
    <dbReference type="NCBI Taxonomy" id="94029"/>
    <lineage>
        <taxon>Eukaryota</taxon>
        <taxon>Metazoa</taxon>
        <taxon>Ecdysozoa</taxon>
        <taxon>Arthropoda</taxon>
        <taxon>Chelicerata</taxon>
        <taxon>Arachnida</taxon>
        <taxon>Araneae</taxon>
        <taxon>Araneomorphae</taxon>
        <taxon>Entelegynae</taxon>
        <taxon>Araneoidea</taxon>
        <taxon>Araneidae</taxon>
        <taxon>Argiope</taxon>
    </lineage>
</organism>
<evidence type="ECO:0000256" key="2">
    <source>
        <dbReference type="SAM" id="Phobius"/>
    </source>
</evidence>
<comment type="caution">
    <text evidence="3">The sequence shown here is derived from an EMBL/GenBank/DDBJ whole genome shotgun (WGS) entry which is preliminary data.</text>
</comment>
<dbReference type="Proteomes" id="UP000807504">
    <property type="component" value="Unassembled WGS sequence"/>
</dbReference>
<dbReference type="AlphaFoldDB" id="A0A8T0ECW4"/>
<feature type="compositionally biased region" description="Basic and acidic residues" evidence="1">
    <location>
        <begin position="40"/>
        <end position="55"/>
    </location>
</feature>
<evidence type="ECO:0000256" key="1">
    <source>
        <dbReference type="SAM" id="MobiDB-lite"/>
    </source>
</evidence>